<dbReference type="PANTHER" id="PTHR42735:SF6">
    <property type="entry name" value="SPHINGOSINE-1-PHOSPHATE LYASE 1"/>
    <property type="match status" value="1"/>
</dbReference>
<keyword evidence="5" id="KW-1185">Reference proteome</keyword>
<dbReference type="AlphaFoldDB" id="A0AAD3XR78"/>
<dbReference type="InterPro" id="IPR015421">
    <property type="entry name" value="PyrdxlP-dep_Trfase_major"/>
</dbReference>
<organism evidence="4 5">
    <name type="scientific">Nepenthes gracilis</name>
    <name type="common">Slender pitcher plant</name>
    <dbReference type="NCBI Taxonomy" id="150966"/>
    <lineage>
        <taxon>Eukaryota</taxon>
        <taxon>Viridiplantae</taxon>
        <taxon>Streptophyta</taxon>
        <taxon>Embryophyta</taxon>
        <taxon>Tracheophyta</taxon>
        <taxon>Spermatophyta</taxon>
        <taxon>Magnoliopsida</taxon>
        <taxon>eudicotyledons</taxon>
        <taxon>Gunneridae</taxon>
        <taxon>Pentapetalae</taxon>
        <taxon>Caryophyllales</taxon>
        <taxon>Nepenthaceae</taxon>
        <taxon>Nepenthes</taxon>
    </lineage>
</organism>
<dbReference type="Proteomes" id="UP001279734">
    <property type="component" value="Unassembled WGS sequence"/>
</dbReference>
<keyword evidence="3" id="KW-0456">Lyase</keyword>
<comment type="cofactor">
    <cofactor evidence="1">
        <name>pyridoxal 5'-phosphate</name>
        <dbReference type="ChEBI" id="CHEBI:597326"/>
    </cofactor>
</comment>
<evidence type="ECO:0000256" key="1">
    <source>
        <dbReference type="ARBA" id="ARBA00001933"/>
    </source>
</evidence>
<dbReference type="GO" id="GO:0030149">
    <property type="term" value="P:sphingolipid catabolic process"/>
    <property type="evidence" value="ECO:0007669"/>
    <property type="project" value="TreeGrafter"/>
</dbReference>
<evidence type="ECO:0000256" key="2">
    <source>
        <dbReference type="ARBA" id="ARBA00022898"/>
    </source>
</evidence>
<dbReference type="Gene3D" id="3.90.1150.10">
    <property type="entry name" value="Aspartate Aminotransferase, domain 1"/>
    <property type="match status" value="1"/>
</dbReference>
<gene>
    <name evidence="4" type="ORF">Nepgr_016328</name>
</gene>
<evidence type="ECO:0000256" key="3">
    <source>
        <dbReference type="ARBA" id="ARBA00023239"/>
    </source>
</evidence>
<keyword evidence="2" id="KW-0663">Pyridoxal phosphate</keyword>
<evidence type="ECO:0000313" key="4">
    <source>
        <dbReference type="EMBL" id="GMH14487.1"/>
    </source>
</evidence>
<dbReference type="EMBL" id="BSYO01000014">
    <property type="protein sequence ID" value="GMH14487.1"/>
    <property type="molecule type" value="Genomic_DNA"/>
</dbReference>
<name>A0AAD3XR78_NEPGR</name>
<dbReference type="SUPFAM" id="SSF53383">
    <property type="entry name" value="PLP-dependent transferases"/>
    <property type="match status" value="1"/>
</dbReference>
<evidence type="ECO:0000313" key="5">
    <source>
        <dbReference type="Proteomes" id="UP001279734"/>
    </source>
</evidence>
<accession>A0AAD3XR78</accession>
<dbReference type="InterPro" id="IPR015424">
    <property type="entry name" value="PyrdxlP-dep_Trfase"/>
</dbReference>
<comment type="caution">
    <text evidence="4">The sequence shown here is derived from an EMBL/GenBank/DDBJ whole genome shotgun (WGS) entry which is preliminary data.</text>
</comment>
<dbReference type="GO" id="GO:0016020">
    <property type="term" value="C:membrane"/>
    <property type="evidence" value="ECO:0007669"/>
    <property type="project" value="GOC"/>
</dbReference>
<dbReference type="GO" id="GO:0008117">
    <property type="term" value="F:sphinganine-1-phosphate aldolase activity"/>
    <property type="evidence" value="ECO:0007669"/>
    <property type="project" value="TreeGrafter"/>
</dbReference>
<proteinExistence type="predicted"/>
<dbReference type="InterPro" id="IPR015422">
    <property type="entry name" value="PyrdxlP-dep_Trfase_small"/>
</dbReference>
<sequence length="155" mass="16831">MQSSIKSKRDGWRTGLPKIGSGCGVIEIMKEEKKNDVAWQGKCSGTVYIGGSESEGHFTLINEACSMFAHTNPLHLDVFQSVVRIEAEIVAMTAVLVGSKEKASGGQVCGNMTSGGTESILLAMKSSRDYMKAKKGITRPEMIIQNPPTRHMIRL</sequence>
<dbReference type="GO" id="GO:0005783">
    <property type="term" value="C:endoplasmic reticulum"/>
    <property type="evidence" value="ECO:0007669"/>
    <property type="project" value="TreeGrafter"/>
</dbReference>
<protein>
    <submittedName>
        <fullName evidence="4">Uncharacterized protein</fullName>
    </submittedName>
</protein>
<dbReference type="PANTHER" id="PTHR42735">
    <property type="match status" value="1"/>
</dbReference>
<dbReference type="InterPro" id="IPR050477">
    <property type="entry name" value="GrpII_AminoAcid_Decarb"/>
</dbReference>
<dbReference type="Gene3D" id="3.40.640.10">
    <property type="entry name" value="Type I PLP-dependent aspartate aminotransferase-like (Major domain)"/>
    <property type="match status" value="1"/>
</dbReference>
<reference evidence="4" key="1">
    <citation type="submission" date="2023-05" db="EMBL/GenBank/DDBJ databases">
        <title>Nepenthes gracilis genome sequencing.</title>
        <authorList>
            <person name="Fukushima K."/>
        </authorList>
    </citation>
    <scope>NUCLEOTIDE SEQUENCE</scope>
    <source>
        <strain evidence="4">SING2019-196</strain>
    </source>
</reference>